<reference evidence="2 3" key="1">
    <citation type="journal article" date="2006" name="Science">
        <title>The genome of black cottonwood, Populus trichocarpa (Torr. &amp; Gray).</title>
        <authorList>
            <person name="Tuskan G.A."/>
            <person name="Difazio S."/>
            <person name="Jansson S."/>
            <person name="Bohlmann J."/>
            <person name="Grigoriev I."/>
            <person name="Hellsten U."/>
            <person name="Putnam N."/>
            <person name="Ralph S."/>
            <person name="Rombauts S."/>
            <person name="Salamov A."/>
            <person name="Schein J."/>
            <person name="Sterck L."/>
            <person name="Aerts A."/>
            <person name="Bhalerao R.R."/>
            <person name="Bhalerao R.P."/>
            <person name="Blaudez D."/>
            <person name="Boerjan W."/>
            <person name="Brun A."/>
            <person name="Brunner A."/>
            <person name="Busov V."/>
            <person name="Campbell M."/>
            <person name="Carlson J."/>
            <person name="Chalot M."/>
            <person name="Chapman J."/>
            <person name="Chen G.L."/>
            <person name="Cooper D."/>
            <person name="Coutinho P.M."/>
            <person name="Couturier J."/>
            <person name="Covert S."/>
            <person name="Cronk Q."/>
            <person name="Cunningham R."/>
            <person name="Davis J."/>
            <person name="Degroeve S."/>
            <person name="Dejardin A."/>
            <person name="Depamphilis C."/>
            <person name="Detter J."/>
            <person name="Dirks B."/>
            <person name="Dubchak I."/>
            <person name="Duplessis S."/>
            <person name="Ehlting J."/>
            <person name="Ellis B."/>
            <person name="Gendler K."/>
            <person name="Goodstein D."/>
            <person name="Gribskov M."/>
            <person name="Grimwood J."/>
            <person name="Groover A."/>
            <person name="Gunter L."/>
            <person name="Hamberger B."/>
            <person name="Heinze B."/>
            <person name="Helariutta Y."/>
            <person name="Henrissat B."/>
            <person name="Holligan D."/>
            <person name="Holt R."/>
            <person name="Huang W."/>
            <person name="Islam-Faridi N."/>
            <person name="Jones S."/>
            <person name="Jones-Rhoades M."/>
            <person name="Jorgensen R."/>
            <person name="Joshi C."/>
            <person name="Kangasjarvi J."/>
            <person name="Karlsson J."/>
            <person name="Kelleher C."/>
            <person name="Kirkpatrick R."/>
            <person name="Kirst M."/>
            <person name="Kohler A."/>
            <person name="Kalluri U."/>
            <person name="Larimer F."/>
            <person name="Leebens-Mack J."/>
            <person name="Leple J.C."/>
            <person name="Locascio P."/>
            <person name="Lou Y."/>
            <person name="Lucas S."/>
            <person name="Martin F."/>
            <person name="Montanini B."/>
            <person name="Napoli C."/>
            <person name="Nelson D.R."/>
            <person name="Nelson C."/>
            <person name="Nieminen K."/>
            <person name="Nilsson O."/>
            <person name="Pereda V."/>
            <person name="Peter G."/>
            <person name="Philippe R."/>
            <person name="Pilate G."/>
            <person name="Poliakov A."/>
            <person name="Razumovskaya J."/>
            <person name="Richardson P."/>
            <person name="Rinaldi C."/>
            <person name="Ritland K."/>
            <person name="Rouze P."/>
            <person name="Ryaboy D."/>
            <person name="Schmutz J."/>
            <person name="Schrader J."/>
            <person name="Segerman B."/>
            <person name="Shin H."/>
            <person name="Siddiqui A."/>
            <person name="Sterky F."/>
            <person name="Terry A."/>
            <person name="Tsai C.J."/>
            <person name="Uberbacher E."/>
            <person name="Unneberg P."/>
            <person name="Vahala J."/>
            <person name="Wall K."/>
            <person name="Wessler S."/>
            <person name="Yang G."/>
            <person name="Yin T."/>
            <person name="Douglas C."/>
            <person name="Marra M."/>
            <person name="Sandberg G."/>
            <person name="Van de Peer Y."/>
            <person name="Rokhsar D."/>
        </authorList>
    </citation>
    <scope>NUCLEOTIDE SEQUENCE [LARGE SCALE GENOMIC DNA]</scope>
    <source>
        <strain evidence="3">cv. Nisqually</strain>
    </source>
</reference>
<accession>A0A2K1ZZT9</accession>
<gene>
    <name evidence="2" type="ORF">POPTR_006G100000</name>
</gene>
<evidence type="ECO:0000313" key="3">
    <source>
        <dbReference type="Proteomes" id="UP000006729"/>
    </source>
</evidence>
<keyword evidence="3" id="KW-1185">Reference proteome</keyword>
<dbReference type="InParanoid" id="A0A2K1ZZT9"/>
<organism evidence="2 3">
    <name type="scientific">Populus trichocarpa</name>
    <name type="common">Western balsam poplar</name>
    <name type="synonym">Populus balsamifera subsp. trichocarpa</name>
    <dbReference type="NCBI Taxonomy" id="3694"/>
    <lineage>
        <taxon>Eukaryota</taxon>
        <taxon>Viridiplantae</taxon>
        <taxon>Streptophyta</taxon>
        <taxon>Embryophyta</taxon>
        <taxon>Tracheophyta</taxon>
        <taxon>Spermatophyta</taxon>
        <taxon>Magnoliopsida</taxon>
        <taxon>eudicotyledons</taxon>
        <taxon>Gunneridae</taxon>
        <taxon>Pentapetalae</taxon>
        <taxon>rosids</taxon>
        <taxon>fabids</taxon>
        <taxon>Malpighiales</taxon>
        <taxon>Salicaceae</taxon>
        <taxon>Saliceae</taxon>
        <taxon>Populus</taxon>
    </lineage>
</organism>
<keyword evidence="1" id="KW-1133">Transmembrane helix</keyword>
<dbReference type="AlphaFoldDB" id="A0A2K1ZZT9"/>
<sequence length="67" mass="7613">MDYITLYKCTSAGWIFTGLGFLFARLTKPIRINKDIDQPIFSWCKLTICESGCGHIDFFIGAKYVSP</sequence>
<name>A0A2K1ZZT9_POPTR</name>
<feature type="transmembrane region" description="Helical" evidence="1">
    <location>
        <begin position="6"/>
        <end position="24"/>
    </location>
</feature>
<evidence type="ECO:0000256" key="1">
    <source>
        <dbReference type="SAM" id="Phobius"/>
    </source>
</evidence>
<dbReference type="EMBL" id="CM009295">
    <property type="protein sequence ID" value="PNT30796.1"/>
    <property type="molecule type" value="Genomic_DNA"/>
</dbReference>
<evidence type="ECO:0000313" key="2">
    <source>
        <dbReference type="EMBL" id="PNT30796.1"/>
    </source>
</evidence>
<keyword evidence="1" id="KW-0812">Transmembrane</keyword>
<protein>
    <submittedName>
        <fullName evidence="2">Uncharacterized protein</fullName>
    </submittedName>
</protein>
<proteinExistence type="predicted"/>
<keyword evidence="1" id="KW-0472">Membrane</keyword>
<dbReference type="Proteomes" id="UP000006729">
    <property type="component" value="Chromosome 6"/>
</dbReference>